<evidence type="ECO:0000256" key="13">
    <source>
        <dbReference type="ARBA" id="ARBA00023034"/>
    </source>
</evidence>
<evidence type="ECO:0000256" key="2">
    <source>
        <dbReference type="ARBA" id="ARBA00004358"/>
    </source>
</evidence>
<dbReference type="GO" id="GO:0006914">
    <property type="term" value="P:autophagy"/>
    <property type="evidence" value="ECO:0007669"/>
    <property type="project" value="UniProtKB-KW"/>
</dbReference>
<keyword evidence="16" id="KW-1015">Disulfide bond</keyword>
<evidence type="ECO:0000256" key="9">
    <source>
        <dbReference type="ARBA" id="ARBA00022729"/>
    </source>
</evidence>
<comment type="subcellular location">
    <subcellularLocation>
        <location evidence="2">Cytoplasmic vesicle membrane</location>
        <topology evidence="2">Single-pass type I membrane protein</topology>
    </subcellularLocation>
    <subcellularLocation>
        <location evidence="4">Golgi apparatus membrane</location>
        <topology evidence="4">Single-pass type I membrane protein</topology>
    </subcellularLocation>
    <subcellularLocation>
        <location evidence="1">Mitochondrion membrane</location>
        <topology evidence="1">Single-pass membrane protein</topology>
    </subcellularLocation>
    <subcellularLocation>
        <location evidence="3">Preautophagosomal structure membrane</location>
        <topology evidence="3">Single-pass type I membrane protein</topology>
    </subcellularLocation>
</comment>
<keyword evidence="9 20" id="KW-0732">Signal</keyword>
<protein>
    <recommendedName>
        <fullName evidence="6">Autophagy-related protein 27</fullName>
    </recommendedName>
</protein>
<dbReference type="PANTHER" id="PTHR15071:SF13">
    <property type="entry name" value="AUTOPHAGY-RELATED PROTEIN 27"/>
    <property type="match status" value="1"/>
</dbReference>
<evidence type="ECO:0000256" key="16">
    <source>
        <dbReference type="ARBA" id="ARBA00023157"/>
    </source>
</evidence>
<dbReference type="GO" id="GO:0034045">
    <property type="term" value="C:phagophore assembly site membrane"/>
    <property type="evidence" value="ECO:0007669"/>
    <property type="project" value="UniProtKB-SubCell"/>
</dbReference>
<dbReference type="Pfam" id="PF09451">
    <property type="entry name" value="ATG27"/>
    <property type="match status" value="1"/>
</dbReference>
<keyword evidence="8 19" id="KW-0812">Transmembrane</keyword>
<evidence type="ECO:0000256" key="7">
    <source>
        <dbReference type="ARBA" id="ARBA00022448"/>
    </source>
</evidence>
<proteinExistence type="inferred from homology"/>
<dbReference type="InterPro" id="IPR044865">
    <property type="entry name" value="MRH_dom"/>
</dbReference>
<evidence type="ECO:0000256" key="12">
    <source>
        <dbReference type="ARBA" id="ARBA00023006"/>
    </source>
</evidence>
<evidence type="ECO:0000256" key="3">
    <source>
        <dbReference type="ARBA" id="ARBA00004472"/>
    </source>
</evidence>
<dbReference type="Proteomes" id="UP000038830">
    <property type="component" value="Unassembled WGS sequence"/>
</dbReference>
<dbReference type="GO" id="GO:0000139">
    <property type="term" value="C:Golgi membrane"/>
    <property type="evidence" value="ECO:0007669"/>
    <property type="project" value="UniProtKB-SubCell"/>
</dbReference>
<evidence type="ECO:0000259" key="21">
    <source>
        <dbReference type="PROSITE" id="PS51914"/>
    </source>
</evidence>
<evidence type="ECO:0000256" key="17">
    <source>
        <dbReference type="ARBA" id="ARBA00023329"/>
    </source>
</evidence>
<feature type="region of interest" description="Disordered" evidence="18">
    <location>
        <begin position="163"/>
        <end position="183"/>
    </location>
</feature>
<dbReference type="InterPro" id="IPR009011">
    <property type="entry name" value="Man6P_isomerase_rcpt-bd_dom_sf"/>
</dbReference>
<keyword evidence="12" id="KW-0072">Autophagy</keyword>
<dbReference type="EMBL" id="CDQK01000001">
    <property type="protein sequence ID" value="CEP20727.1"/>
    <property type="molecule type" value="Genomic_DNA"/>
</dbReference>
<evidence type="ECO:0000256" key="11">
    <source>
        <dbReference type="ARBA" id="ARBA00022989"/>
    </source>
</evidence>
<keyword evidence="15 19" id="KW-0472">Membrane</keyword>
<dbReference type="SUPFAM" id="SSF50911">
    <property type="entry name" value="Mannose 6-phosphate receptor domain"/>
    <property type="match status" value="1"/>
</dbReference>
<evidence type="ECO:0000256" key="6">
    <source>
        <dbReference type="ARBA" id="ARBA00013776"/>
    </source>
</evidence>
<evidence type="ECO:0000256" key="4">
    <source>
        <dbReference type="ARBA" id="ARBA00004614"/>
    </source>
</evidence>
<keyword evidence="7" id="KW-0813">Transport</keyword>
<gene>
    <name evidence="22" type="ORF">BN1211_0664</name>
</gene>
<evidence type="ECO:0000256" key="19">
    <source>
        <dbReference type="SAM" id="Phobius"/>
    </source>
</evidence>
<name>A0A0H5BZY9_CYBJN</name>
<dbReference type="AlphaFoldDB" id="A0A0H5BZY9"/>
<keyword evidence="14" id="KW-0496">Mitochondrion</keyword>
<keyword evidence="17" id="KW-0968">Cytoplasmic vesicle</keyword>
<evidence type="ECO:0000256" key="14">
    <source>
        <dbReference type="ARBA" id="ARBA00023128"/>
    </source>
</evidence>
<feature type="signal peptide" evidence="20">
    <location>
        <begin position="1"/>
        <end position="20"/>
    </location>
</feature>
<organism evidence="22 23">
    <name type="scientific">Cyberlindnera jadinii (strain ATCC 18201 / CBS 1600 / BCRC 20928 / JCM 3617 / NBRC 0987 / NRRL Y-1542)</name>
    <name type="common">Torula yeast</name>
    <name type="synonym">Candida utilis</name>
    <dbReference type="NCBI Taxonomy" id="983966"/>
    <lineage>
        <taxon>Eukaryota</taxon>
        <taxon>Fungi</taxon>
        <taxon>Dikarya</taxon>
        <taxon>Ascomycota</taxon>
        <taxon>Saccharomycotina</taxon>
        <taxon>Saccharomycetes</taxon>
        <taxon>Phaffomycetales</taxon>
        <taxon>Phaffomycetaceae</taxon>
        <taxon>Cyberlindnera</taxon>
    </lineage>
</organism>
<accession>A0A0H5BZY9</accession>
<dbReference type="GO" id="GO:0030659">
    <property type="term" value="C:cytoplasmic vesicle membrane"/>
    <property type="evidence" value="ECO:0007669"/>
    <property type="project" value="UniProtKB-SubCell"/>
</dbReference>
<keyword evidence="11 19" id="KW-1133">Transmembrane helix</keyword>
<keyword evidence="10" id="KW-0653">Protein transport</keyword>
<feature type="compositionally biased region" description="Basic and acidic residues" evidence="18">
    <location>
        <begin position="164"/>
        <end position="183"/>
    </location>
</feature>
<dbReference type="PROSITE" id="PS51914">
    <property type="entry name" value="MRH"/>
    <property type="match status" value="1"/>
</dbReference>
<feature type="chain" id="PRO_5005217172" description="Autophagy-related protein 27" evidence="20">
    <location>
        <begin position="21"/>
        <end position="262"/>
    </location>
</feature>
<feature type="transmembrane region" description="Helical" evidence="19">
    <location>
        <begin position="188"/>
        <end position="212"/>
    </location>
</feature>
<evidence type="ECO:0000256" key="5">
    <source>
        <dbReference type="ARBA" id="ARBA00005363"/>
    </source>
</evidence>
<evidence type="ECO:0000256" key="10">
    <source>
        <dbReference type="ARBA" id="ARBA00022927"/>
    </source>
</evidence>
<evidence type="ECO:0000313" key="23">
    <source>
        <dbReference type="Proteomes" id="UP000038830"/>
    </source>
</evidence>
<evidence type="ECO:0000256" key="18">
    <source>
        <dbReference type="SAM" id="MobiDB-lite"/>
    </source>
</evidence>
<dbReference type="Gene3D" id="2.70.130.10">
    <property type="entry name" value="Mannose-6-phosphate receptor binding domain"/>
    <property type="match status" value="1"/>
</dbReference>
<feature type="domain" description="MRH" evidence="21">
    <location>
        <begin position="21"/>
        <end position="164"/>
    </location>
</feature>
<keyword evidence="13" id="KW-0333">Golgi apparatus</keyword>
<dbReference type="PANTHER" id="PTHR15071">
    <property type="entry name" value="MANNOSE-6-PHOSPHATE RECEPTOR FAMILY MEMBER"/>
    <property type="match status" value="1"/>
</dbReference>
<evidence type="ECO:0000256" key="20">
    <source>
        <dbReference type="SAM" id="SignalP"/>
    </source>
</evidence>
<sequence length="262" mass="28577">MMLNSMALLVIAAAVSTTSALECSKDDVLSKYRLSDIPLVSTSKLDDTPPSKTNTTWYFNLCQAEGELPADCPKNSQICGVQTVLLAGEDPIVSQVISWGQGLSYTVENDTESGFVVKMGETNWGSNTVDSTLKFNCAKDDDLSVEWDTKALSLSWNTPFACLKDSKKPPPEKPKDGEKNKEPADDSWGWFTWLFIILVLAFGVYIIMGAWLTFTRSPADFSDAVHDFVDTLKSLAQGVPSFVSEIFGRAVGRGDRGGYSAV</sequence>
<evidence type="ECO:0000256" key="8">
    <source>
        <dbReference type="ARBA" id="ARBA00022692"/>
    </source>
</evidence>
<dbReference type="GO" id="GO:0031966">
    <property type="term" value="C:mitochondrial membrane"/>
    <property type="evidence" value="ECO:0007669"/>
    <property type="project" value="UniProtKB-SubCell"/>
</dbReference>
<evidence type="ECO:0000256" key="1">
    <source>
        <dbReference type="ARBA" id="ARBA00004304"/>
    </source>
</evidence>
<dbReference type="InterPro" id="IPR018939">
    <property type="entry name" value="Autophagy-rel_prot_27"/>
</dbReference>
<evidence type="ECO:0000256" key="15">
    <source>
        <dbReference type="ARBA" id="ARBA00023136"/>
    </source>
</evidence>
<dbReference type="GO" id="GO:0015031">
    <property type="term" value="P:protein transport"/>
    <property type="evidence" value="ECO:0007669"/>
    <property type="project" value="UniProtKB-KW"/>
</dbReference>
<reference evidence="23" key="1">
    <citation type="journal article" date="2015" name="J. Biotechnol.">
        <title>The structure of the Cyberlindnera jadinii genome and its relation to Candida utilis analyzed by the occurrence of single nucleotide polymorphisms.</title>
        <authorList>
            <person name="Rupp O."/>
            <person name="Brinkrolf K."/>
            <person name="Buerth C."/>
            <person name="Kunigo M."/>
            <person name="Schneider J."/>
            <person name="Jaenicke S."/>
            <person name="Goesmann A."/>
            <person name="Puehler A."/>
            <person name="Jaeger K.-E."/>
            <person name="Ernst J.F."/>
        </authorList>
    </citation>
    <scope>NUCLEOTIDE SEQUENCE [LARGE SCALE GENOMIC DNA]</scope>
    <source>
        <strain evidence="23">ATCC 18201 / CBS 1600 / BCRC 20928 / JCM 3617 / NBRC 0987 / NRRL Y-1542</strain>
    </source>
</reference>
<comment type="similarity">
    <text evidence="5">Belongs to the ATG27 family.</text>
</comment>
<evidence type="ECO:0000313" key="22">
    <source>
        <dbReference type="EMBL" id="CEP20727.1"/>
    </source>
</evidence>